<dbReference type="Proteomes" id="UP000292262">
    <property type="component" value="Unassembled WGS sequence"/>
</dbReference>
<accession>A0A4Q7NTZ4</accession>
<dbReference type="OrthoDB" id="1162623at2"/>
<proteinExistence type="predicted"/>
<sequence length="116" mass="13728">MNKLLLIILVCTSTLSYSQILSEDKVLYEHKNQIVLQDGRPYEILTNKPFYDINDPTIPQHKMLTDHVLRLNRVLVLRSEGKYAELIEYIKEDFKYYEVRDLDRLKLKNTVLSGNQ</sequence>
<gene>
    <name evidence="1" type="ORF">EV197_3172</name>
</gene>
<dbReference type="AlphaFoldDB" id="A0A4Q7NTZ4"/>
<reference evidence="1 2" key="1">
    <citation type="submission" date="2019-02" db="EMBL/GenBank/DDBJ databases">
        <title>Genomic Encyclopedia of Type Strains, Phase IV (KMG-IV): sequencing the most valuable type-strain genomes for metagenomic binning, comparative biology and taxonomic classification.</title>
        <authorList>
            <person name="Goeker M."/>
        </authorList>
    </citation>
    <scope>NUCLEOTIDE SEQUENCE [LARGE SCALE GENOMIC DNA]</scope>
    <source>
        <strain evidence="1 2">DSM 17196</strain>
    </source>
</reference>
<dbReference type="RefSeq" id="WP_130287687.1">
    <property type="nucleotide sequence ID" value="NZ_SGXE01000006.1"/>
</dbReference>
<name>A0A4Q7NTZ4_9FLAO</name>
<keyword evidence="2" id="KW-1185">Reference proteome</keyword>
<protein>
    <submittedName>
        <fullName evidence="1">Uncharacterized protein</fullName>
    </submittedName>
</protein>
<comment type="caution">
    <text evidence="1">The sequence shown here is derived from an EMBL/GenBank/DDBJ whole genome shotgun (WGS) entry which is preliminary data.</text>
</comment>
<organism evidence="1 2">
    <name type="scientific">Aquimarina brevivitae</name>
    <dbReference type="NCBI Taxonomy" id="323412"/>
    <lineage>
        <taxon>Bacteria</taxon>
        <taxon>Pseudomonadati</taxon>
        <taxon>Bacteroidota</taxon>
        <taxon>Flavobacteriia</taxon>
        <taxon>Flavobacteriales</taxon>
        <taxon>Flavobacteriaceae</taxon>
        <taxon>Aquimarina</taxon>
    </lineage>
</organism>
<evidence type="ECO:0000313" key="2">
    <source>
        <dbReference type="Proteomes" id="UP000292262"/>
    </source>
</evidence>
<evidence type="ECO:0000313" key="1">
    <source>
        <dbReference type="EMBL" id="RZS90643.1"/>
    </source>
</evidence>
<dbReference type="EMBL" id="SGXE01000006">
    <property type="protein sequence ID" value="RZS90643.1"/>
    <property type="molecule type" value="Genomic_DNA"/>
</dbReference>